<evidence type="ECO:0000256" key="1">
    <source>
        <dbReference type="ARBA" id="ARBA00004651"/>
    </source>
</evidence>
<dbReference type="Pfam" id="PF00999">
    <property type="entry name" value="Na_H_Exchanger"/>
    <property type="match status" value="1"/>
</dbReference>
<evidence type="ECO:0000259" key="15">
    <source>
        <dbReference type="Pfam" id="PF00999"/>
    </source>
</evidence>
<comment type="subcellular location">
    <subcellularLocation>
        <location evidence="1">Cell membrane</location>
        <topology evidence="1">Multi-pass membrane protein</topology>
    </subcellularLocation>
</comment>
<dbReference type="GO" id="GO:0051453">
    <property type="term" value="P:regulation of intracellular pH"/>
    <property type="evidence" value="ECO:0007669"/>
    <property type="project" value="TreeGrafter"/>
</dbReference>
<evidence type="ECO:0000313" key="17">
    <source>
        <dbReference type="Proteomes" id="UP000652761"/>
    </source>
</evidence>
<evidence type="ECO:0000256" key="2">
    <source>
        <dbReference type="ARBA" id="ARBA00022448"/>
    </source>
</evidence>
<dbReference type="GO" id="GO:0015385">
    <property type="term" value="F:sodium:proton antiporter activity"/>
    <property type="evidence" value="ECO:0007669"/>
    <property type="project" value="InterPro"/>
</dbReference>
<keyword evidence="2" id="KW-0813">Transport</keyword>
<evidence type="ECO:0000256" key="13">
    <source>
        <dbReference type="ARBA" id="ARBA00047912"/>
    </source>
</evidence>
<feature type="transmembrane region" description="Helical" evidence="14">
    <location>
        <begin position="37"/>
        <end position="60"/>
    </location>
</feature>
<evidence type="ECO:0000256" key="5">
    <source>
        <dbReference type="ARBA" id="ARBA00022692"/>
    </source>
</evidence>
<keyword evidence="17" id="KW-1185">Reference proteome</keyword>
<keyword evidence="5 14" id="KW-0812">Transmembrane</keyword>
<evidence type="ECO:0000256" key="8">
    <source>
        <dbReference type="ARBA" id="ARBA00023053"/>
    </source>
</evidence>
<keyword evidence="6" id="KW-0630">Potassium</keyword>
<protein>
    <recommendedName>
        <fullName evidence="15">Cation/H+ exchanger transmembrane domain-containing protein</fullName>
    </recommendedName>
</protein>
<accession>A0A843UHM9</accession>
<proteinExistence type="predicted"/>
<evidence type="ECO:0000256" key="6">
    <source>
        <dbReference type="ARBA" id="ARBA00022958"/>
    </source>
</evidence>
<keyword evidence="10 14" id="KW-0472">Membrane</keyword>
<organism evidence="16 17">
    <name type="scientific">Colocasia esculenta</name>
    <name type="common">Wild taro</name>
    <name type="synonym">Arum esculentum</name>
    <dbReference type="NCBI Taxonomy" id="4460"/>
    <lineage>
        <taxon>Eukaryota</taxon>
        <taxon>Viridiplantae</taxon>
        <taxon>Streptophyta</taxon>
        <taxon>Embryophyta</taxon>
        <taxon>Tracheophyta</taxon>
        <taxon>Spermatophyta</taxon>
        <taxon>Magnoliopsida</taxon>
        <taxon>Liliopsida</taxon>
        <taxon>Araceae</taxon>
        <taxon>Aroideae</taxon>
        <taxon>Colocasieae</taxon>
        <taxon>Colocasia</taxon>
    </lineage>
</organism>
<evidence type="ECO:0000256" key="7">
    <source>
        <dbReference type="ARBA" id="ARBA00022989"/>
    </source>
</evidence>
<dbReference type="EMBL" id="NMUH01000831">
    <property type="protein sequence ID" value="MQL85492.1"/>
    <property type="molecule type" value="Genomic_DNA"/>
</dbReference>
<dbReference type="PANTHER" id="PTHR10110:SF86">
    <property type="entry name" value="SODIUM_HYDROGEN EXCHANGER 7"/>
    <property type="match status" value="1"/>
</dbReference>
<feature type="transmembrane region" description="Helical" evidence="14">
    <location>
        <begin position="123"/>
        <end position="143"/>
    </location>
</feature>
<comment type="catalytic activity">
    <reaction evidence="12">
        <text>Na(+)(in) + H(+)(out) = Na(+)(out) + H(+)(in)</text>
        <dbReference type="Rhea" id="RHEA:29419"/>
        <dbReference type="ChEBI" id="CHEBI:15378"/>
        <dbReference type="ChEBI" id="CHEBI:29101"/>
    </reaction>
</comment>
<evidence type="ECO:0000256" key="4">
    <source>
        <dbReference type="ARBA" id="ARBA00022538"/>
    </source>
</evidence>
<keyword evidence="7 14" id="KW-1133">Transmembrane helix</keyword>
<dbReference type="AlphaFoldDB" id="A0A843UHM9"/>
<evidence type="ECO:0000256" key="10">
    <source>
        <dbReference type="ARBA" id="ARBA00023136"/>
    </source>
</evidence>
<keyword evidence="4" id="KW-0633">Potassium transport</keyword>
<dbReference type="GO" id="GO:0098719">
    <property type="term" value="P:sodium ion import across plasma membrane"/>
    <property type="evidence" value="ECO:0007669"/>
    <property type="project" value="TreeGrafter"/>
</dbReference>
<evidence type="ECO:0000256" key="11">
    <source>
        <dbReference type="ARBA" id="ARBA00023201"/>
    </source>
</evidence>
<evidence type="ECO:0000256" key="3">
    <source>
        <dbReference type="ARBA" id="ARBA00022475"/>
    </source>
</evidence>
<feature type="transmembrane region" description="Helical" evidence="14">
    <location>
        <begin position="67"/>
        <end position="85"/>
    </location>
</feature>
<comment type="catalytic activity">
    <reaction evidence="13">
        <text>K(+)(in) + H(+)(out) = K(+)(out) + H(+)(in)</text>
        <dbReference type="Rhea" id="RHEA:29467"/>
        <dbReference type="ChEBI" id="CHEBI:15378"/>
        <dbReference type="ChEBI" id="CHEBI:29103"/>
    </reaction>
</comment>
<evidence type="ECO:0000256" key="9">
    <source>
        <dbReference type="ARBA" id="ARBA00023065"/>
    </source>
</evidence>
<feature type="transmembrane region" description="Helical" evidence="14">
    <location>
        <begin position="163"/>
        <end position="186"/>
    </location>
</feature>
<feature type="transmembrane region" description="Helical" evidence="14">
    <location>
        <begin position="7"/>
        <end position="25"/>
    </location>
</feature>
<sequence length="258" mass="28352">MNDGYPLVIPLTAIVVYQLFYRMVLGEHFNVGAIIKFLSQVSLGAVAVGLAFGIVSVLWLGFIFNDTVIEIALTLAVSYIAYFTAQNGVDVSGVLTVMTLGMFYAAVAKTAFKGDGQQSLHHFWEMVAYIANTLIFILSGVVIAEGVLHNDSHFEKHGSSWGYLFLLYVFVQLSRALVVGVLYPFLRYFGYGLDWKESIILVWSGLRGAVALSLSLSVKVSLFSLPIVMLGTAMEIEIEVGTRNHDMAMEIEIEVGTM</sequence>
<evidence type="ECO:0000313" key="16">
    <source>
        <dbReference type="EMBL" id="MQL85492.1"/>
    </source>
</evidence>
<dbReference type="GO" id="GO:0009941">
    <property type="term" value="C:chloroplast envelope"/>
    <property type="evidence" value="ECO:0007669"/>
    <property type="project" value="TreeGrafter"/>
</dbReference>
<feature type="domain" description="Cation/H+ exchanger transmembrane" evidence="15">
    <location>
        <begin position="11"/>
        <end position="219"/>
    </location>
</feature>
<name>A0A843UHM9_COLES</name>
<keyword evidence="9" id="KW-0406">Ion transport</keyword>
<dbReference type="InterPro" id="IPR006153">
    <property type="entry name" value="Cation/H_exchanger_TM"/>
</dbReference>
<keyword evidence="8" id="KW-0915">Sodium</keyword>
<dbReference type="GO" id="GO:0005886">
    <property type="term" value="C:plasma membrane"/>
    <property type="evidence" value="ECO:0007669"/>
    <property type="project" value="UniProtKB-SubCell"/>
</dbReference>
<gene>
    <name evidence="16" type="ORF">Taro_018015</name>
</gene>
<dbReference type="InterPro" id="IPR018422">
    <property type="entry name" value="Cation/H_exchanger_CPA1"/>
</dbReference>
<dbReference type="PANTHER" id="PTHR10110">
    <property type="entry name" value="SODIUM/HYDROGEN EXCHANGER"/>
    <property type="match status" value="1"/>
</dbReference>
<evidence type="ECO:0000256" key="12">
    <source>
        <dbReference type="ARBA" id="ARBA00047524"/>
    </source>
</evidence>
<dbReference type="GO" id="GO:0015386">
    <property type="term" value="F:potassium:proton antiporter activity"/>
    <property type="evidence" value="ECO:0007669"/>
    <property type="project" value="TreeGrafter"/>
</dbReference>
<keyword evidence="3" id="KW-1003">Cell membrane</keyword>
<comment type="caution">
    <text evidence="16">The sequence shown here is derived from an EMBL/GenBank/DDBJ whole genome shotgun (WGS) entry which is preliminary data.</text>
</comment>
<dbReference type="OrthoDB" id="441412at2759"/>
<keyword evidence="11" id="KW-0739">Sodium transport</keyword>
<feature type="transmembrane region" description="Helical" evidence="14">
    <location>
        <begin position="91"/>
        <end position="111"/>
    </location>
</feature>
<evidence type="ECO:0000256" key="14">
    <source>
        <dbReference type="SAM" id="Phobius"/>
    </source>
</evidence>
<reference evidence="16" key="1">
    <citation type="submission" date="2017-07" db="EMBL/GenBank/DDBJ databases">
        <title>Taro Niue Genome Assembly and Annotation.</title>
        <authorList>
            <person name="Atibalentja N."/>
            <person name="Keating K."/>
            <person name="Fields C.J."/>
        </authorList>
    </citation>
    <scope>NUCLEOTIDE SEQUENCE</scope>
    <source>
        <strain evidence="16">Niue_2</strain>
        <tissue evidence="16">Leaf</tissue>
    </source>
</reference>
<dbReference type="Proteomes" id="UP000652761">
    <property type="component" value="Unassembled WGS sequence"/>
</dbReference>